<sequence length="76" mass="8549">MAVGYIEWMDARNNQVEQRNGDHPPFDATGRRCGTVGKPLRRPITENSGRLVPRSRSVTVASAAEIITRKPKDEWT</sequence>
<dbReference type="EMBL" id="JACIDN010000001">
    <property type="protein sequence ID" value="MBB3901251.1"/>
    <property type="molecule type" value="Genomic_DNA"/>
</dbReference>
<dbReference type="Proteomes" id="UP000517759">
    <property type="component" value="Unassembled WGS sequence"/>
</dbReference>
<evidence type="ECO:0000256" key="1">
    <source>
        <dbReference type="SAM" id="MobiDB-lite"/>
    </source>
</evidence>
<organism evidence="2 3">
    <name type="scientific">Methylobacterium brachythecii</name>
    <dbReference type="NCBI Taxonomy" id="1176177"/>
    <lineage>
        <taxon>Bacteria</taxon>
        <taxon>Pseudomonadati</taxon>
        <taxon>Pseudomonadota</taxon>
        <taxon>Alphaproteobacteria</taxon>
        <taxon>Hyphomicrobiales</taxon>
        <taxon>Methylobacteriaceae</taxon>
        <taxon>Methylobacterium</taxon>
    </lineage>
</organism>
<feature type="region of interest" description="Disordered" evidence="1">
    <location>
        <begin position="16"/>
        <end position="46"/>
    </location>
</feature>
<protein>
    <submittedName>
        <fullName evidence="2">Uncharacterized protein</fullName>
    </submittedName>
</protein>
<name>A0A7W6F5U6_9HYPH</name>
<reference evidence="2 3" key="1">
    <citation type="submission" date="2020-08" db="EMBL/GenBank/DDBJ databases">
        <title>Genomic Encyclopedia of Type Strains, Phase IV (KMG-IV): sequencing the most valuable type-strain genomes for metagenomic binning, comparative biology and taxonomic classification.</title>
        <authorList>
            <person name="Goeker M."/>
        </authorList>
    </citation>
    <scope>NUCLEOTIDE SEQUENCE [LARGE SCALE GENOMIC DNA]</scope>
    <source>
        <strain evidence="2 3">DSM 24105</strain>
    </source>
</reference>
<dbReference type="AlphaFoldDB" id="A0A7W6F5U6"/>
<evidence type="ECO:0000313" key="2">
    <source>
        <dbReference type="EMBL" id="MBB3901251.1"/>
    </source>
</evidence>
<comment type="caution">
    <text evidence="2">The sequence shown here is derived from an EMBL/GenBank/DDBJ whole genome shotgun (WGS) entry which is preliminary data.</text>
</comment>
<gene>
    <name evidence="2" type="ORF">GGR33_000731</name>
</gene>
<proteinExistence type="predicted"/>
<evidence type="ECO:0000313" key="3">
    <source>
        <dbReference type="Proteomes" id="UP000517759"/>
    </source>
</evidence>
<accession>A0A7W6F5U6</accession>